<sequence>MIKKLFFALLLSVVSFSSNAQSIGLIGDFNSWASDVVMNTVDNTTYTVQYTFLITGGVKFRQDASWATNWGSSAFPSGTGVGGGPNIPVPAGTYNVTFNRTTGDYSFQTVVTNFDHIGFYGGFNSFATPGVDMVTTDGIAYQKIEYQFTADGVKFLKDNNTNQTWGGTAFPSGTATASGATIPLTAGFYNVDFNKNTLLYNFVQVPVALIGDGVSDWSTDVYMVSTDGGVTFTLTDVQLYSGSVKFRSNNSWANNWGGSAFPSGTGTLNSSSNIPTTPGIYTVTFNRITGDYSFVLTQQTVDQVQINGVNMNTSDGTSYTMSDFYVSTPGVTFANVTSSSTYGGSSYPAGTAVASASAIPVQVGYYNVTFNKTTLDYSFSVTPVAIIGDATAGGWSTETPMNTTDNGVNFTLSSATLTAGGLKFRSNNSWSIAWGNDTDFPSGIATTSAGNIPVVAGVYDISFNRTTGAYSFGNLATDSFTRNNLTLYPNPVNDMFTINGDFAKVEVYNIAGQLVKSFTASESYNVSELKTGIYFVKATDVNQKTSVAKVIKN</sequence>
<organism evidence="4 5">
    <name type="scientific">Flavobacterium aciduliphilum</name>
    <dbReference type="NCBI Taxonomy" id="1101402"/>
    <lineage>
        <taxon>Bacteria</taxon>
        <taxon>Pseudomonadati</taxon>
        <taxon>Bacteroidota</taxon>
        <taxon>Flavobacteriia</taxon>
        <taxon>Flavobacteriales</taxon>
        <taxon>Flavobacteriaceae</taxon>
        <taxon>Flavobacterium</taxon>
    </lineage>
</organism>
<dbReference type="NCBIfam" id="TIGR04183">
    <property type="entry name" value="Por_Secre_tail"/>
    <property type="match status" value="1"/>
</dbReference>
<comment type="caution">
    <text evidence="4">The sequence shown here is derived from an EMBL/GenBank/DDBJ whole genome shotgun (WGS) entry which is preliminary data.</text>
</comment>
<dbReference type="RefSeq" id="WP_112112249.1">
    <property type="nucleotide sequence ID" value="NZ_QLSZ01000002.1"/>
</dbReference>
<reference evidence="4 5" key="1">
    <citation type="submission" date="2018-06" db="EMBL/GenBank/DDBJ databases">
        <title>Genomic Encyclopedia of Archaeal and Bacterial Type Strains, Phase II (KMG-II): from individual species to whole genera.</title>
        <authorList>
            <person name="Goeker M."/>
        </authorList>
    </citation>
    <scope>NUCLEOTIDE SEQUENCE [LARGE SCALE GENOMIC DNA]</scope>
    <source>
        <strain evidence="4 5">DSM 25663</strain>
    </source>
</reference>
<evidence type="ECO:0000256" key="1">
    <source>
        <dbReference type="ARBA" id="ARBA00022729"/>
    </source>
</evidence>
<evidence type="ECO:0000313" key="4">
    <source>
        <dbReference type="EMBL" id="RAR74095.1"/>
    </source>
</evidence>
<dbReference type="Proteomes" id="UP000248840">
    <property type="component" value="Unassembled WGS sequence"/>
</dbReference>
<keyword evidence="5" id="KW-1185">Reference proteome</keyword>
<feature type="chain" id="PRO_5016375730" evidence="2">
    <location>
        <begin position="21"/>
        <end position="553"/>
    </location>
</feature>
<evidence type="ECO:0000313" key="5">
    <source>
        <dbReference type="Proteomes" id="UP000248840"/>
    </source>
</evidence>
<dbReference type="Gene3D" id="2.60.40.3620">
    <property type="match status" value="3"/>
</dbReference>
<keyword evidence="1 2" id="KW-0732">Signal</keyword>
<name>A0A328YMM8_9FLAO</name>
<evidence type="ECO:0000259" key="3">
    <source>
        <dbReference type="Pfam" id="PF18962"/>
    </source>
</evidence>
<dbReference type="InterPro" id="IPR026444">
    <property type="entry name" value="Secre_tail"/>
</dbReference>
<gene>
    <name evidence="4" type="ORF">CLV55_10222</name>
</gene>
<dbReference type="Pfam" id="PF18962">
    <property type="entry name" value="Por_Secre_tail"/>
    <property type="match status" value="1"/>
</dbReference>
<feature type="signal peptide" evidence="2">
    <location>
        <begin position="1"/>
        <end position="20"/>
    </location>
</feature>
<proteinExistence type="predicted"/>
<dbReference type="OrthoDB" id="975117at2"/>
<dbReference type="EMBL" id="QLSZ01000002">
    <property type="protein sequence ID" value="RAR74095.1"/>
    <property type="molecule type" value="Genomic_DNA"/>
</dbReference>
<dbReference type="AlphaFoldDB" id="A0A328YMM8"/>
<evidence type="ECO:0000256" key="2">
    <source>
        <dbReference type="SAM" id="SignalP"/>
    </source>
</evidence>
<feature type="domain" description="Secretion system C-terminal sorting" evidence="3">
    <location>
        <begin position="487"/>
        <end position="551"/>
    </location>
</feature>
<protein>
    <submittedName>
        <fullName evidence="4">Putative secreted protein (Por secretion system target)</fullName>
    </submittedName>
</protein>
<accession>A0A328YMM8</accession>